<name>A0A1I7UGH4_9PELO</name>
<organism evidence="1 2">
    <name type="scientific">Caenorhabditis tropicalis</name>
    <dbReference type="NCBI Taxonomy" id="1561998"/>
    <lineage>
        <taxon>Eukaryota</taxon>
        <taxon>Metazoa</taxon>
        <taxon>Ecdysozoa</taxon>
        <taxon>Nematoda</taxon>
        <taxon>Chromadorea</taxon>
        <taxon>Rhabditida</taxon>
        <taxon>Rhabditina</taxon>
        <taxon>Rhabditomorpha</taxon>
        <taxon>Rhabditoidea</taxon>
        <taxon>Rhabditidae</taxon>
        <taxon>Peloderinae</taxon>
        <taxon>Caenorhabditis</taxon>
    </lineage>
</organism>
<evidence type="ECO:0000313" key="1">
    <source>
        <dbReference type="Proteomes" id="UP000095282"/>
    </source>
</evidence>
<dbReference type="InterPro" id="IPR021942">
    <property type="entry name" value="DUF3557"/>
</dbReference>
<keyword evidence="1" id="KW-1185">Reference proteome</keyword>
<dbReference type="WBParaSite" id="Csp11.Scaffold629.g9088.t1">
    <property type="protein sequence ID" value="Csp11.Scaffold629.g9088.t1"/>
    <property type="gene ID" value="Csp11.Scaffold629.g9088"/>
</dbReference>
<dbReference type="Proteomes" id="UP000095282">
    <property type="component" value="Unplaced"/>
</dbReference>
<sequence>MEERMPNAHQLEHMEPNQRFEFSETNPTMADIEKSIPLYINNLTFNQDYLRVNHTTYRLTLIRKPTGGQPLLAAYLRDNANGGIKYDLDEFGMRDHTAEVIMMPGDIYFESPGQMAVEEDSDEKMEKEEKLLEGLRVAYQTTLSADLKATIDGIEAKVLPWKCRLENKEPPFETAVLVTRREGDGESKWVEDRFKKLYEAKKTLLYKFFGGRPTVIVEKLDVSKAGGVLRLPAGLKLRVGYLTVGANVASILNSLEPILDHQSFPMKKLTVMIGAELLDPVNYEHEILRNAKILQLVNSNYPIDSVDWLPVILEIVNPRLEVNGILLSATQLLCLIDKWIEDGRPIGRSAIIGVYGREVVSDLFDVLRDRQGVVTKVLEPRPFPEMFMIPISAASALRVECDYTMASSGTSRLCLHLMVVHDN</sequence>
<dbReference type="eggNOG" id="ENOG502TJK9">
    <property type="taxonomic scope" value="Eukaryota"/>
</dbReference>
<proteinExistence type="predicted"/>
<reference evidence="2" key="1">
    <citation type="submission" date="2016-11" db="UniProtKB">
        <authorList>
            <consortium name="WormBaseParasite"/>
        </authorList>
    </citation>
    <scope>IDENTIFICATION</scope>
</reference>
<accession>A0A1I7UGH4</accession>
<evidence type="ECO:0000313" key="2">
    <source>
        <dbReference type="WBParaSite" id="Csp11.Scaffold629.g9088.t1"/>
    </source>
</evidence>
<dbReference type="PANTHER" id="PTHR31379">
    <property type="entry name" value="F-BOX C PROTEIN-RELATED-RELATED"/>
    <property type="match status" value="1"/>
</dbReference>
<dbReference type="AlphaFoldDB" id="A0A1I7UGH4"/>
<protein>
    <submittedName>
        <fullName evidence="2">Smr domain-containing protein</fullName>
    </submittedName>
</protein>
<dbReference type="PANTHER" id="PTHR31379:SF1">
    <property type="entry name" value="F-BOX C PROTEIN-RELATED"/>
    <property type="match status" value="1"/>
</dbReference>
<dbReference type="Pfam" id="PF12078">
    <property type="entry name" value="DUF3557"/>
    <property type="match status" value="1"/>
</dbReference>